<evidence type="ECO:0000259" key="1">
    <source>
        <dbReference type="Pfam" id="PF03435"/>
    </source>
</evidence>
<sequence length="399" mass="42083">MTAGSPMASKHVLILGGTGRVGSSTAASLLRTHPDIRISLGSRGMESHGAAVLRRPELRDCPWIGCDARDAHSLDKALSSSGVDLVVHAAGPFQGDAACSPLEAAIRHGVPYMDVCDDATYAQRAKRLEPAARAAGVPALSTAGIFPGLSNVMAADMVTRHAGGRAPARVLYSYYTAGTGGAGPTILETTFLLAGQDVVVYRDGKQLTVPAISNRRPVDFGTTIGTKSVYLYNLPETHTGRAVFQAPSISARFGIDPGVFNVAMILVARLLPKRWLEDRALVQTLAKLTAPLVALVDCFAGDRVGMLIEVELEDGKVLASLYVHDHLAEGMGAAVAAFAASMLKNPPPPGVWYPEEACSVPDRSAFFSAASEGARTFQLGRAAWEIGSTPRRFGMGIYL</sequence>
<organism evidence="2">
    <name type="scientific">Auxenochlorella protothecoides</name>
    <name type="common">Green microalga</name>
    <name type="synonym">Chlorella protothecoides</name>
    <dbReference type="NCBI Taxonomy" id="3075"/>
    <lineage>
        <taxon>Eukaryota</taxon>
        <taxon>Viridiplantae</taxon>
        <taxon>Chlorophyta</taxon>
        <taxon>core chlorophytes</taxon>
        <taxon>Trebouxiophyceae</taxon>
        <taxon>Chlorellales</taxon>
        <taxon>Chlorellaceae</taxon>
        <taxon>Auxenochlorella</taxon>
    </lineage>
</organism>
<dbReference type="EMBL" id="GDKF01006493">
    <property type="protein sequence ID" value="JAT72129.1"/>
    <property type="molecule type" value="Transcribed_RNA"/>
</dbReference>
<dbReference type="InterPro" id="IPR005097">
    <property type="entry name" value="Sacchrp_dh_NADP-bd"/>
</dbReference>
<dbReference type="PANTHER" id="PTHR43796">
    <property type="entry name" value="CARBOXYNORSPERMIDINE SYNTHASE"/>
    <property type="match status" value="1"/>
</dbReference>
<gene>
    <name evidence="2" type="ORF">g.8479</name>
</gene>
<dbReference type="AlphaFoldDB" id="A0A1D1ZYX3"/>
<dbReference type="PANTHER" id="PTHR43796:SF2">
    <property type="entry name" value="CARBOXYNORSPERMIDINE SYNTHASE"/>
    <property type="match status" value="1"/>
</dbReference>
<dbReference type="InterPro" id="IPR036291">
    <property type="entry name" value="NAD(P)-bd_dom_sf"/>
</dbReference>
<dbReference type="Gene3D" id="3.30.360.10">
    <property type="entry name" value="Dihydrodipicolinate Reductase, domain 2"/>
    <property type="match status" value="1"/>
</dbReference>
<dbReference type="Pfam" id="PF03435">
    <property type="entry name" value="Sacchrp_dh_NADP"/>
    <property type="match status" value="1"/>
</dbReference>
<evidence type="ECO:0000313" key="2">
    <source>
        <dbReference type="EMBL" id="JAT72129.1"/>
    </source>
</evidence>
<name>A0A1D1ZYX3_AUXPR</name>
<feature type="domain" description="Saccharopine dehydrogenase NADP binding" evidence="1">
    <location>
        <begin position="12"/>
        <end position="139"/>
    </location>
</feature>
<dbReference type="Gene3D" id="3.40.50.720">
    <property type="entry name" value="NAD(P)-binding Rossmann-like Domain"/>
    <property type="match status" value="1"/>
</dbReference>
<reference evidence="2" key="1">
    <citation type="submission" date="2015-08" db="EMBL/GenBank/DDBJ databases">
        <authorList>
            <person name="Babu N.S."/>
            <person name="Beckwith C.J."/>
            <person name="Beseler K.G."/>
            <person name="Brison A."/>
            <person name="Carone J.V."/>
            <person name="Caskin T.P."/>
            <person name="Diamond M."/>
            <person name="Durham M.E."/>
            <person name="Foxe J.M."/>
            <person name="Go M."/>
            <person name="Henderson B.A."/>
            <person name="Jones I.B."/>
            <person name="McGettigan J.A."/>
            <person name="Micheletti S.J."/>
            <person name="Nasrallah M.E."/>
            <person name="Ortiz D."/>
            <person name="Piller C.R."/>
            <person name="Privatt S.R."/>
            <person name="Schneider S.L."/>
            <person name="Sharp S."/>
            <person name="Smith T.C."/>
            <person name="Stanton J.D."/>
            <person name="Ullery H.E."/>
            <person name="Wilson R.J."/>
            <person name="Serrano M.G."/>
            <person name="Buck G."/>
            <person name="Lee V."/>
            <person name="Wang Y."/>
            <person name="Carvalho R."/>
            <person name="Voegtly L."/>
            <person name="Shi R."/>
            <person name="Duckworth R."/>
            <person name="Johnson A."/>
            <person name="Loviza R."/>
            <person name="Walstead R."/>
            <person name="Shah Z."/>
            <person name="Kiflezghi M."/>
            <person name="Wade K."/>
            <person name="Ball S.L."/>
            <person name="Bradley K.W."/>
            <person name="Asai D.J."/>
            <person name="Bowman C.A."/>
            <person name="Russell D.A."/>
            <person name="Pope W.H."/>
            <person name="Jacobs-Sera D."/>
            <person name="Hendrix R.W."/>
            <person name="Hatfull G.F."/>
        </authorList>
    </citation>
    <scope>NUCLEOTIDE SEQUENCE</scope>
</reference>
<dbReference type="SUPFAM" id="SSF51735">
    <property type="entry name" value="NAD(P)-binding Rossmann-fold domains"/>
    <property type="match status" value="1"/>
</dbReference>
<protein>
    <recommendedName>
        <fullName evidence="1">Saccharopine dehydrogenase NADP binding domain-containing protein</fullName>
    </recommendedName>
</protein>
<proteinExistence type="predicted"/>
<accession>A0A1D1ZYX3</accession>